<name>A0A0L7KBU0_PLAFX</name>
<evidence type="ECO:0000256" key="1">
    <source>
        <dbReference type="SAM" id="Phobius"/>
    </source>
</evidence>
<evidence type="ECO:0000313" key="2">
    <source>
        <dbReference type="EMBL" id="KOB60833.1"/>
    </source>
</evidence>
<dbReference type="AlphaFoldDB" id="A0A0L7KBU0"/>
<keyword evidence="1" id="KW-0472">Membrane</keyword>
<gene>
    <name evidence="2" type="ORF">PFHG_02616</name>
</gene>
<dbReference type="OrthoDB" id="378758at2759"/>
<evidence type="ECO:0008006" key="4">
    <source>
        <dbReference type="Google" id="ProtNLM"/>
    </source>
</evidence>
<keyword evidence="1" id="KW-1133">Transmembrane helix</keyword>
<evidence type="ECO:0000313" key="3">
    <source>
        <dbReference type="Proteomes" id="UP000054289"/>
    </source>
</evidence>
<feature type="non-terminal residue" evidence="2">
    <location>
        <position position="1"/>
    </location>
</feature>
<reference evidence="2 3" key="1">
    <citation type="submission" date="2006-03" db="EMBL/GenBank/DDBJ databases">
        <title>Annotation of Plasmodium falciparum HB3.</title>
        <authorList>
            <consortium name="The Broad Institute Genome Sequencing Platform"/>
            <person name="Volkman S.K."/>
            <person name="Neafsey D.E."/>
            <person name="Dash A.P."/>
            <person name="Chitnis C.E."/>
            <person name="Hartl D.L."/>
            <person name="Young S.K."/>
            <person name="Zeng Q."/>
            <person name="Koehrsen M."/>
            <person name="Alvarado L."/>
            <person name="Berlin A."/>
            <person name="Borenstein D."/>
            <person name="Chapman S.B."/>
            <person name="Chen Z."/>
            <person name="Engels R."/>
            <person name="Freedman E."/>
            <person name="Gellesch M."/>
            <person name="Goldberg J."/>
            <person name="Griggs A."/>
            <person name="Gujja S."/>
            <person name="Heilman E.R."/>
            <person name="Heiman D.I."/>
            <person name="Howarth C."/>
            <person name="Jen D."/>
            <person name="Larson L."/>
            <person name="Mehta T."/>
            <person name="Neiman D."/>
            <person name="Park D."/>
            <person name="Pearson M."/>
            <person name="Roberts A."/>
            <person name="Saif S."/>
            <person name="Shea T."/>
            <person name="Shenoy N."/>
            <person name="Sisk P."/>
            <person name="Stolte C."/>
            <person name="Sykes S."/>
            <person name="Walk T."/>
            <person name="White J."/>
            <person name="Yandava C."/>
            <person name="Haas B."/>
            <person name="Henn M.R."/>
            <person name="Nusbaum C."/>
            <person name="Birren B."/>
        </authorList>
    </citation>
    <scope>NUCLEOTIDE SEQUENCE [LARGE SCALE GENOMIC DNA]</scope>
    <source>
        <strain evidence="2">HB3</strain>
    </source>
</reference>
<dbReference type="OMA" id="YIIEHPY"/>
<feature type="transmembrane region" description="Helical" evidence="1">
    <location>
        <begin position="58"/>
        <end position="80"/>
    </location>
</feature>
<protein>
    <recommendedName>
        <fullName evidence="4">Early transcribed membrane protein</fullName>
    </recommendedName>
</protein>
<accession>A0A0L7KBU0</accession>
<sequence length="137" mass="15661">RISDKKKDSRHTVLLNIILIVSLLGCVLTLNLFSANDDKRALKDIDRTLEKLLRKKQIIISTAAVALAITLGGLFGSLGYKSWKNKNKSKDKVNDGSDSEELDMQNTVRNVLVTKYIIEHPYFKNEPLYIYIYIYID</sequence>
<dbReference type="Pfam" id="PF09716">
    <property type="entry name" value="ETRAMP"/>
    <property type="match status" value="1"/>
</dbReference>
<keyword evidence="1" id="KW-0812">Transmembrane</keyword>
<dbReference type="EMBL" id="CH671977">
    <property type="protein sequence ID" value="KOB60833.1"/>
    <property type="molecule type" value="Genomic_DNA"/>
</dbReference>
<proteinExistence type="predicted"/>
<reference evidence="3" key="2">
    <citation type="submission" date="2006-03" db="EMBL/GenBank/DDBJ databases">
        <title>The genome sequence of the Plasmodium falciparum HB3.</title>
        <authorList>
            <consortium name="The Broad Institute Genome Sequencing Platform"/>
            <person name="Birren B."/>
            <person name="Lander E."/>
            <person name="Galagan J."/>
            <person name="Nusbaum C."/>
            <person name="Devon K."/>
            <person name="Henn M."/>
            <person name="Jaffe D."/>
            <person name="Butler J."/>
            <person name="Alvarez P."/>
            <person name="Gnerre S."/>
            <person name="Grabherr M."/>
            <person name="Kleber M."/>
            <person name="Mauceli E."/>
            <person name="Brockman W."/>
            <person name="MacCallum I.A."/>
            <person name="Rounsley S."/>
            <person name="Young S."/>
            <person name="LaButti K."/>
            <person name="Pushparaj V."/>
            <person name="DeCaprio D."/>
            <person name="Crawford M."/>
            <person name="Koehrsen M."/>
            <person name="Engels R."/>
            <person name="Montgomery P."/>
            <person name="Pearson M."/>
            <person name="Howarth C."/>
            <person name="Larson L."/>
            <person name="Luoma S."/>
            <person name="White J."/>
            <person name="Kodira C."/>
            <person name="Zeng Q."/>
            <person name="Oleary S."/>
            <person name="Yandava C."/>
            <person name="Alvarado L."/>
            <person name="Wirth D."/>
            <person name="Volkman S."/>
            <person name="Hartl D."/>
        </authorList>
    </citation>
    <scope>NUCLEOTIDE SEQUENCE [LARGE SCALE GENOMIC DNA]</scope>
</reference>
<dbReference type="Proteomes" id="UP000054289">
    <property type="component" value="Unassembled WGS sequence"/>
</dbReference>
<feature type="transmembrane region" description="Helical" evidence="1">
    <location>
        <begin position="12"/>
        <end position="33"/>
    </location>
</feature>
<dbReference type="KEGG" id="pfh:PFHG_02616"/>
<organism evidence="2 3">
    <name type="scientific">Plasmodium falciparum (isolate HB3)</name>
    <dbReference type="NCBI Taxonomy" id="137071"/>
    <lineage>
        <taxon>Eukaryota</taxon>
        <taxon>Sar</taxon>
        <taxon>Alveolata</taxon>
        <taxon>Apicomplexa</taxon>
        <taxon>Aconoidasida</taxon>
        <taxon>Haemosporida</taxon>
        <taxon>Plasmodiidae</taxon>
        <taxon>Plasmodium</taxon>
        <taxon>Plasmodium (Laverania)</taxon>
    </lineage>
</organism>